<dbReference type="EMBL" id="CM042883">
    <property type="protein sequence ID" value="KAI4378205.1"/>
    <property type="molecule type" value="Genomic_DNA"/>
</dbReference>
<keyword evidence="2" id="KW-1185">Reference proteome</keyword>
<accession>A0ACB9RH33</accession>
<sequence length="123" mass="13998">MALMENATDAMKESRVSETLHFMEPLGDKNMDFEEFCAASINPHQLEGREVWDNIATAAFNCFEREGKRVISVIELAREMNLDPRGQSALDNCVRSSDGKLSFLGYTKFLHGVKLRNINSRQR</sequence>
<dbReference type="Proteomes" id="UP001057402">
    <property type="component" value="Chromosome 4"/>
</dbReference>
<name>A0ACB9RH33_9MYRT</name>
<evidence type="ECO:0000313" key="2">
    <source>
        <dbReference type="Proteomes" id="UP001057402"/>
    </source>
</evidence>
<comment type="caution">
    <text evidence="1">The sequence shown here is derived from an EMBL/GenBank/DDBJ whole genome shotgun (WGS) entry which is preliminary data.</text>
</comment>
<protein>
    <submittedName>
        <fullName evidence="1">Uncharacterized protein</fullName>
    </submittedName>
</protein>
<organism evidence="1 2">
    <name type="scientific">Melastoma candidum</name>
    <dbReference type="NCBI Taxonomy" id="119954"/>
    <lineage>
        <taxon>Eukaryota</taxon>
        <taxon>Viridiplantae</taxon>
        <taxon>Streptophyta</taxon>
        <taxon>Embryophyta</taxon>
        <taxon>Tracheophyta</taxon>
        <taxon>Spermatophyta</taxon>
        <taxon>Magnoliopsida</taxon>
        <taxon>eudicotyledons</taxon>
        <taxon>Gunneridae</taxon>
        <taxon>Pentapetalae</taxon>
        <taxon>rosids</taxon>
        <taxon>malvids</taxon>
        <taxon>Myrtales</taxon>
        <taxon>Melastomataceae</taxon>
        <taxon>Melastomatoideae</taxon>
        <taxon>Melastomateae</taxon>
        <taxon>Melastoma</taxon>
    </lineage>
</organism>
<gene>
    <name evidence="1" type="ORF">MLD38_015718</name>
</gene>
<evidence type="ECO:0000313" key="1">
    <source>
        <dbReference type="EMBL" id="KAI4378205.1"/>
    </source>
</evidence>
<proteinExistence type="predicted"/>
<reference evidence="2" key="1">
    <citation type="journal article" date="2023" name="Front. Plant Sci.">
        <title>Chromosomal-level genome assembly of Melastoma candidum provides insights into trichome evolution.</title>
        <authorList>
            <person name="Zhong Y."/>
            <person name="Wu W."/>
            <person name="Sun C."/>
            <person name="Zou P."/>
            <person name="Liu Y."/>
            <person name="Dai S."/>
            <person name="Zhou R."/>
        </authorList>
    </citation>
    <scope>NUCLEOTIDE SEQUENCE [LARGE SCALE GENOMIC DNA]</scope>
</reference>